<dbReference type="Pfam" id="PF01494">
    <property type="entry name" value="FAD_binding_3"/>
    <property type="match status" value="1"/>
</dbReference>
<evidence type="ECO:0000313" key="8">
    <source>
        <dbReference type="Proteomes" id="UP001631993"/>
    </source>
</evidence>
<evidence type="ECO:0000256" key="2">
    <source>
        <dbReference type="ARBA" id="ARBA00007801"/>
    </source>
</evidence>
<dbReference type="EMBL" id="JBJVNE010000015">
    <property type="protein sequence ID" value="MFM9650167.1"/>
    <property type="molecule type" value="Genomic_DNA"/>
</dbReference>
<dbReference type="GO" id="GO:0004497">
    <property type="term" value="F:monooxygenase activity"/>
    <property type="evidence" value="ECO:0007669"/>
    <property type="project" value="UniProtKB-KW"/>
</dbReference>
<comment type="cofactor">
    <cofactor evidence="1">
        <name>FAD</name>
        <dbReference type="ChEBI" id="CHEBI:57692"/>
    </cofactor>
</comment>
<evidence type="ECO:0000256" key="1">
    <source>
        <dbReference type="ARBA" id="ARBA00001974"/>
    </source>
</evidence>
<dbReference type="Gene3D" id="3.50.50.60">
    <property type="entry name" value="FAD/NAD(P)-binding domain"/>
    <property type="match status" value="1"/>
</dbReference>
<feature type="domain" description="FAD-binding" evidence="6">
    <location>
        <begin position="6"/>
        <end position="336"/>
    </location>
</feature>
<dbReference type="Gene3D" id="3.40.30.120">
    <property type="match status" value="1"/>
</dbReference>
<comment type="similarity">
    <text evidence="2">Belongs to the PheA/TfdB FAD monooxygenase family.</text>
</comment>
<dbReference type="InterPro" id="IPR050641">
    <property type="entry name" value="RIFMO-like"/>
</dbReference>
<dbReference type="Gene3D" id="3.30.70.2450">
    <property type="match status" value="1"/>
</dbReference>
<evidence type="ECO:0000256" key="4">
    <source>
        <dbReference type="ARBA" id="ARBA00022827"/>
    </source>
</evidence>
<reference evidence="7 8" key="1">
    <citation type="submission" date="2024-12" db="EMBL/GenBank/DDBJ databases">
        <title>Forecasting of Potato common scab and diversities of Pathogenic streptomyces spp. in china.</title>
        <authorList>
            <person name="Handique U."/>
            <person name="Wu J."/>
        </authorList>
    </citation>
    <scope>NUCLEOTIDE SEQUENCE [LARGE SCALE GENOMIC DNA]</scope>
    <source>
        <strain evidence="7 8">ZRIMU1585</strain>
    </source>
</reference>
<feature type="region of interest" description="Disordered" evidence="5">
    <location>
        <begin position="366"/>
        <end position="387"/>
    </location>
</feature>
<dbReference type="SUPFAM" id="SSF51905">
    <property type="entry name" value="FAD/NAD(P)-binding domain"/>
    <property type="match status" value="1"/>
</dbReference>
<dbReference type="InterPro" id="IPR002938">
    <property type="entry name" value="FAD-bd"/>
</dbReference>
<keyword evidence="7" id="KW-0560">Oxidoreductase</keyword>
<dbReference type="NCBIfam" id="NF004832">
    <property type="entry name" value="PRK06184.1"/>
    <property type="match status" value="1"/>
</dbReference>
<organism evidence="7 8">
    <name type="scientific">Streptomyces galilaeus</name>
    <dbReference type="NCBI Taxonomy" id="33899"/>
    <lineage>
        <taxon>Bacteria</taxon>
        <taxon>Bacillati</taxon>
        <taxon>Actinomycetota</taxon>
        <taxon>Actinomycetes</taxon>
        <taxon>Kitasatosporales</taxon>
        <taxon>Streptomycetaceae</taxon>
        <taxon>Streptomyces</taxon>
    </lineage>
</organism>
<comment type="caution">
    <text evidence="7">The sequence shown here is derived from an EMBL/GenBank/DDBJ whole genome shotgun (WGS) entry which is preliminary data.</text>
</comment>
<evidence type="ECO:0000259" key="6">
    <source>
        <dbReference type="Pfam" id="PF01494"/>
    </source>
</evidence>
<dbReference type="PANTHER" id="PTHR43004">
    <property type="entry name" value="TRK SYSTEM POTASSIUM UPTAKE PROTEIN"/>
    <property type="match status" value="1"/>
</dbReference>
<sequence length="532" mass="56521">MTSTHDTDVLVAGAGPTGSALAADLLRRGLRVRVVDKAPHAFEGSRAKGIQPRTQEVLEDLGVLREAHAEGGPYPLAGIHLGPVTAPWKMQQRRTATPDVPYPNILLLPQHRTDAILHRLLERLGLRVEYGVALDGFEQDADGVTATLSTGERVRGKYLVGADGGASTVRTAAGLGFVGETDDSDKTLIIDCTIDGLSRDRWHMWPRASAGACPLPHSDQFQVMIRLKRGDTPDLDHAALADRFRALTGLKLRDVTWVSAFRPNVRLVERYRKGRVFLAGDAAHVHTPAGAQGLNTGVQDAYNLGWKLGQTIAGAPDGLLDSYEAERLPIAAGVLGRSSELYRNLSSHRVAGLKRGDEERQLSLTYRGGPLAPADAPATRTLHAGDRAPDAPCTAPGTSRLFDVLQGPHFTVLAFGPRATAALPDLTWPTGGAELRRFAVRGGRGIDSDHLTDHTGRLADIYGIDGDALILVRPDGYIGGVVSTDWAASFATAAKAFTPSHGPRGGRLDRPALSGGTVAASRPPRAAGLSAP</sequence>
<keyword evidence="3" id="KW-0285">Flavoprotein</keyword>
<evidence type="ECO:0000256" key="3">
    <source>
        <dbReference type="ARBA" id="ARBA00022630"/>
    </source>
</evidence>
<proteinExistence type="inferred from homology"/>
<accession>A0ABW9IQ20</accession>
<name>A0ABW9IQ20_STRGJ</name>
<dbReference type="PRINTS" id="PR00420">
    <property type="entry name" value="RNGMNOXGNASE"/>
</dbReference>
<gene>
    <name evidence="7" type="ORF">ACKI1S_28970</name>
</gene>
<keyword evidence="4" id="KW-0274">FAD</keyword>
<feature type="region of interest" description="Disordered" evidence="5">
    <location>
        <begin position="499"/>
        <end position="532"/>
    </location>
</feature>
<dbReference type="RefSeq" id="WP_369277134.1">
    <property type="nucleotide sequence ID" value="NZ_JBJVMW010000009.1"/>
</dbReference>
<evidence type="ECO:0000256" key="5">
    <source>
        <dbReference type="SAM" id="MobiDB-lite"/>
    </source>
</evidence>
<keyword evidence="7" id="KW-0503">Monooxygenase</keyword>
<dbReference type="InterPro" id="IPR036249">
    <property type="entry name" value="Thioredoxin-like_sf"/>
</dbReference>
<dbReference type="SUPFAM" id="SSF52833">
    <property type="entry name" value="Thioredoxin-like"/>
    <property type="match status" value="1"/>
</dbReference>
<protein>
    <submittedName>
        <fullName evidence="7">FAD-dependent monooxygenase</fullName>
    </submittedName>
</protein>
<dbReference type="InterPro" id="IPR036188">
    <property type="entry name" value="FAD/NAD-bd_sf"/>
</dbReference>
<dbReference type="PANTHER" id="PTHR43004:SF19">
    <property type="entry name" value="BINDING MONOOXYGENASE, PUTATIVE (JCVI)-RELATED"/>
    <property type="match status" value="1"/>
</dbReference>
<dbReference type="Proteomes" id="UP001631993">
    <property type="component" value="Unassembled WGS sequence"/>
</dbReference>
<keyword evidence="8" id="KW-1185">Reference proteome</keyword>
<evidence type="ECO:0000313" key="7">
    <source>
        <dbReference type="EMBL" id="MFM9650167.1"/>
    </source>
</evidence>